<evidence type="ECO:0000256" key="1">
    <source>
        <dbReference type="SAM" id="MobiDB-lite"/>
    </source>
</evidence>
<evidence type="ECO:0000313" key="3">
    <source>
        <dbReference type="Proteomes" id="UP001642484"/>
    </source>
</evidence>
<feature type="non-terminal residue" evidence="2">
    <location>
        <position position="1006"/>
    </location>
</feature>
<dbReference type="Proteomes" id="UP001642484">
    <property type="component" value="Unassembled WGS sequence"/>
</dbReference>
<accession>A0ABP0PQT8</accession>
<reference evidence="2 3" key="1">
    <citation type="submission" date="2024-02" db="EMBL/GenBank/DDBJ databases">
        <authorList>
            <person name="Chen Y."/>
            <person name="Shah S."/>
            <person name="Dougan E. K."/>
            <person name="Thang M."/>
            <person name="Chan C."/>
        </authorList>
    </citation>
    <scope>NUCLEOTIDE SEQUENCE [LARGE SCALE GENOMIC DNA]</scope>
</reference>
<keyword evidence="3" id="KW-1185">Reference proteome</keyword>
<evidence type="ECO:0000313" key="2">
    <source>
        <dbReference type="EMBL" id="CAK9078254.1"/>
    </source>
</evidence>
<feature type="compositionally biased region" description="Basic and acidic residues" evidence="1">
    <location>
        <begin position="791"/>
        <end position="801"/>
    </location>
</feature>
<sequence>MELDGGEPPEPPVFVPFQGPAESIADSGCQSVEDQWQLHSTAVKGDLDKFCNKVQAGVQEALAKYGGPDAFLRARFGEKRELQGWLDFLDTLQDSSVANYSLDCSLPVSNVQELSKGQLLNLHLGTLSFSRAASIRGPPEHDTVRLLVDEILLDGFVTQGEPLLVTQPADLLAELTEVRDHNANCSRAGQLLGSKAQAVKNILNSLPKKVLTLIVDYTIEVGWERTPWSDDCLGSKKWLPGFQFRSNAGAVWAARGKVSDESAEIFVMALIAQNRKMPSNLSQKVLRAQWDRLAEESACVSAMGHEVQGLLPVDDTALHTSWHDLFIVGDQKICVEIQSAILSRTNSIRDIPSLHQLITEHASKCPLPATKSVATMHQLEKDQFELVVKQIEYDLQALRVAKSKRSTWENSIYHIKLQHKLDQHRKSQDAASWFMQNYVCIVHGDNCDDIMRKFQLHRSETINRLRLDSRACANFVFVNWLAPCTIKNSMMSAQASFVAACIMGDPSNFGAALLPIFSYKKGQLWMVEAAAVKSLAMTGLNVDHCWNMCFTKKVDSRDGRPCNYPGRLLIHPSLRDKVWQNIALLKTGRTNACEMLHSRDMVAIEDVSPDALPATVDENDSTVQGAQKYQQFGEPAAQKLLDSVIDGLALDNQGALFIVDVNAGVGNLFDGYLSKRGSTNYNVQYVAVMSDPLHAEWFAHTKTEMLAQRHFDGTLTVPGHPKPEAECPADLLEQPPAPPKLNVCVQREDLYPEIPDAVTKVWYTHNDFGDQFKKLLDGINEEWGPLPQVDASKDKPEEKQGEGATGSTPASGKRKGATGTPPTGKKAKVDRSKISLITDVGTEQKILEVPMVNAKNTGVVLHLKTNNRIYIFNNSDAEVQLPRGTIVCGFGRGKFKRVGPKDSDTSTKEVPYTLDGPDTEVIVQGQLATLGEVVEERRKSTPTVKLNYFEMEEAPQDGKPGNFTVKRVHDVRFLPAGAPVEGDGGDGNSAGSQTPAATLLPVNAWN</sequence>
<gene>
    <name evidence="2" type="ORF">CCMP2556_LOCUS38565</name>
</gene>
<comment type="caution">
    <text evidence="2">The sequence shown here is derived from an EMBL/GenBank/DDBJ whole genome shotgun (WGS) entry which is preliminary data.</text>
</comment>
<dbReference type="EMBL" id="CAXAMN010023530">
    <property type="protein sequence ID" value="CAK9078254.1"/>
    <property type="molecule type" value="Genomic_DNA"/>
</dbReference>
<feature type="region of interest" description="Disordered" evidence="1">
    <location>
        <begin position="783"/>
        <end position="830"/>
    </location>
</feature>
<name>A0ABP0PQT8_9DINO</name>
<feature type="region of interest" description="Disordered" evidence="1">
    <location>
        <begin position="977"/>
        <end position="1006"/>
    </location>
</feature>
<protein>
    <submittedName>
        <fullName evidence="2">Uncharacterized protein</fullName>
    </submittedName>
</protein>
<organism evidence="2 3">
    <name type="scientific">Durusdinium trenchii</name>
    <dbReference type="NCBI Taxonomy" id="1381693"/>
    <lineage>
        <taxon>Eukaryota</taxon>
        <taxon>Sar</taxon>
        <taxon>Alveolata</taxon>
        <taxon>Dinophyceae</taxon>
        <taxon>Suessiales</taxon>
        <taxon>Symbiodiniaceae</taxon>
        <taxon>Durusdinium</taxon>
    </lineage>
</organism>
<proteinExistence type="predicted"/>